<reference evidence="2 3" key="1">
    <citation type="journal article" date="2019" name="Sci. Rep.">
        <title>Orb-weaving spider Araneus ventricosus genome elucidates the spidroin gene catalogue.</title>
        <authorList>
            <person name="Kono N."/>
            <person name="Nakamura H."/>
            <person name="Ohtoshi R."/>
            <person name="Moran D.A.P."/>
            <person name="Shinohara A."/>
            <person name="Yoshida Y."/>
            <person name="Fujiwara M."/>
            <person name="Mori M."/>
            <person name="Tomita M."/>
            <person name="Arakawa K."/>
        </authorList>
    </citation>
    <scope>NUCLEOTIDE SEQUENCE [LARGE SCALE GENOMIC DNA]</scope>
</reference>
<dbReference type="EMBL" id="BGPR01051056">
    <property type="protein sequence ID" value="GBO28030.1"/>
    <property type="molecule type" value="Genomic_DNA"/>
</dbReference>
<evidence type="ECO:0000313" key="2">
    <source>
        <dbReference type="EMBL" id="GBO28030.1"/>
    </source>
</evidence>
<dbReference type="InterPro" id="IPR036397">
    <property type="entry name" value="RNaseH_sf"/>
</dbReference>
<evidence type="ECO:0000313" key="3">
    <source>
        <dbReference type="Proteomes" id="UP000499080"/>
    </source>
</evidence>
<dbReference type="InterPro" id="IPR052709">
    <property type="entry name" value="Transposase-MT_Hybrid"/>
</dbReference>
<proteinExistence type="predicted"/>
<dbReference type="EMBL" id="BGPR01051052">
    <property type="protein sequence ID" value="GBO28026.1"/>
    <property type="molecule type" value="Genomic_DNA"/>
</dbReference>
<dbReference type="GO" id="GO:0003676">
    <property type="term" value="F:nucleic acid binding"/>
    <property type="evidence" value="ECO:0007669"/>
    <property type="project" value="InterPro"/>
</dbReference>
<dbReference type="AlphaFoldDB" id="A0A4Y2VVV4"/>
<gene>
    <name evidence="2" type="ORF">AVEN_150171_1</name>
    <name evidence="1" type="ORF">AVEN_40461_1</name>
</gene>
<keyword evidence="3" id="KW-1185">Reference proteome</keyword>
<organism evidence="2 3">
    <name type="scientific">Araneus ventricosus</name>
    <name type="common">Orbweaver spider</name>
    <name type="synonym">Epeira ventricosa</name>
    <dbReference type="NCBI Taxonomy" id="182803"/>
    <lineage>
        <taxon>Eukaryota</taxon>
        <taxon>Metazoa</taxon>
        <taxon>Ecdysozoa</taxon>
        <taxon>Arthropoda</taxon>
        <taxon>Chelicerata</taxon>
        <taxon>Arachnida</taxon>
        <taxon>Araneae</taxon>
        <taxon>Araneomorphae</taxon>
        <taxon>Entelegynae</taxon>
        <taxon>Araneoidea</taxon>
        <taxon>Araneidae</taxon>
        <taxon>Araneus</taxon>
    </lineage>
</organism>
<evidence type="ECO:0000313" key="1">
    <source>
        <dbReference type="EMBL" id="GBO28026.1"/>
    </source>
</evidence>
<dbReference type="Proteomes" id="UP000499080">
    <property type="component" value="Unassembled WGS sequence"/>
</dbReference>
<comment type="caution">
    <text evidence="2">The sequence shown here is derived from an EMBL/GenBank/DDBJ whole genome shotgun (WGS) entry which is preliminary data.</text>
</comment>
<accession>A0A4Y2VVV4</accession>
<name>A0A4Y2VVV4_ARAVE</name>
<dbReference type="PANTHER" id="PTHR46060">
    <property type="entry name" value="MARINER MOS1 TRANSPOSASE-LIKE PROTEIN"/>
    <property type="match status" value="1"/>
</dbReference>
<dbReference type="Gene3D" id="3.30.420.10">
    <property type="entry name" value="Ribonuclease H-like superfamily/Ribonuclease H"/>
    <property type="match status" value="1"/>
</dbReference>
<protein>
    <recommendedName>
        <fullName evidence="4">Histone-lysine N-methyltransferase SETMAR</fullName>
    </recommendedName>
</protein>
<dbReference type="OrthoDB" id="6432034at2759"/>
<sequence length="95" mass="11177">MKNTKEKDGIRTRFPHTQVLDHSPYSSDLAPRDFHLFLYLKRHLAGQNSHGDDEIKNEVKMWFRQQAVDFYDCGIQKLVPRLNKCLDNGDNFVVK</sequence>
<dbReference type="PANTHER" id="PTHR46060:SF1">
    <property type="entry name" value="MARINER MOS1 TRANSPOSASE-LIKE PROTEIN"/>
    <property type="match status" value="1"/>
</dbReference>
<evidence type="ECO:0008006" key="4">
    <source>
        <dbReference type="Google" id="ProtNLM"/>
    </source>
</evidence>